<evidence type="ECO:0000313" key="2">
    <source>
        <dbReference type="EMBL" id="KAF9689702.1"/>
    </source>
</evidence>
<sequence>MEDQKTECSENSSNISDMGGAKGFVCHYRFQEGSSQFIFLDVDQETGGVSINNPLSFSASSYLQTIASANGLLLLSGFGENQLIYHVFNPLTMRPETLPPHGITGEVIRSGLAFDGKQYQVVLIHAFKDEENGLGPLPGDIELEIYSSETGSWRKRQPFHLSFKVEEPVSEFTELNTSPLFSNGAIHWEINGRLLVYHVKDDRCEVIELPDFPEDTMTFRRCLWEYEGRLRYTHTDFEGVHTWNLLKKYEHDVYLHSNVYDSEKFRWALVYTIFHKELAKQDLENCPGNQREPHYIYPFAYGKDSETIYLQLPGIVVAYNTKTRSFQKVCRYEFPGTEFNCCCFFPFIQSNERHQKNASESLQVGEVVDLPLKKEVNSVSF</sequence>
<reference evidence="2 3" key="1">
    <citation type="submission" date="2020-10" db="EMBL/GenBank/DDBJ databases">
        <title>Plant Genome Project.</title>
        <authorList>
            <person name="Zhang R.-G."/>
        </authorList>
    </citation>
    <scope>NUCLEOTIDE SEQUENCE [LARGE SCALE GENOMIC DNA]</scope>
    <source>
        <strain evidence="2">FAFU-HL-1</strain>
        <tissue evidence="2">Leaf</tissue>
    </source>
</reference>
<proteinExistence type="predicted"/>
<dbReference type="EMBL" id="JADGMS010000001">
    <property type="protein sequence ID" value="KAF9689702.1"/>
    <property type="molecule type" value="Genomic_DNA"/>
</dbReference>
<dbReference type="InterPro" id="IPR055290">
    <property type="entry name" value="At3g26010-like"/>
</dbReference>
<protein>
    <recommendedName>
        <fullName evidence="1">F-box protein At3g26010-like beta-propeller domain-containing protein</fullName>
    </recommendedName>
</protein>
<gene>
    <name evidence="2" type="ORF">SADUNF_Sadunf01G0119700</name>
</gene>
<dbReference type="PANTHER" id="PTHR35546">
    <property type="entry name" value="F-BOX PROTEIN INTERACTION DOMAIN PROTEIN-RELATED"/>
    <property type="match status" value="1"/>
</dbReference>
<name>A0A835TMG1_9ROSI</name>
<dbReference type="PANTHER" id="PTHR35546:SF70">
    <property type="entry name" value="F-BOX PROTEIN INTERACTION DOMAIN PROTEIN"/>
    <property type="match status" value="1"/>
</dbReference>
<evidence type="ECO:0000313" key="3">
    <source>
        <dbReference type="Proteomes" id="UP000657918"/>
    </source>
</evidence>
<comment type="caution">
    <text evidence="2">The sequence shown here is derived from an EMBL/GenBank/DDBJ whole genome shotgun (WGS) entry which is preliminary data.</text>
</comment>
<dbReference type="Proteomes" id="UP000657918">
    <property type="component" value="Unassembled WGS sequence"/>
</dbReference>
<accession>A0A835TMG1</accession>
<dbReference type="AlphaFoldDB" id="A0A835TMG1"/>
<dbReference type="Pfam" id="PF24750">
    <property type="entry name" value="b-prop_At3g26010-like"/>
    <property type="match status" value="1"/>
</dbReference>
<keyword evidence="3" id="KW-1185">Reference proteome</keyword>
<organism evidence="2 3">
    <name type="scientific">Salix dunnii</name>
    <dbReference type="NCBI Taxonomy" id="1413687"/>
    <lineage>
        <taxon>Eukaryota</taxon>
        <taxon>Viridiplantae</taxon>
        <taxon>Streptophyta</taxon>
        <taxon>Embryophyta</taxon>
        <taxon>Tracheophyta</taxon>
        <taxon>Spermatophyta</taxon>
        <taxon>Magnoliopsida</taxon>
        <taxon>eudicotyledons</taxon>
        <taxon>Gunneridae</taxon>
        <taxon>Pentapetalae</taxon>
        <taxon>rosids</taxon>
        <taxon>fabids</taxon>
        <taxon>Malpighiales</taxon>
        <taxon>Salicaceae</taxon>
        <taxon>Saliceae</taxon>
        <taxon>Salix</taxon>
    </lineage>
</organism>
<dbReference type="InterPro" id="IPR056592">
    <property type="entry name" value="Beta-prop_At3g26010-like"/>
</dbReference>
<feature type="domain" description="F-box protein At3g26010-like beta-propeller" evidence="1">
    <location>
        <begin position="62"/>
        <end position="248"/>
    </location>
</feature>
<evidence type="ECO:0000259" key="1">
    <source>
        <dbReference type="Pfam" id="PF24750"/>
    </source>
</evidence>
<dbReference type="OrthoDB" id="1549426at2759"/>